<keyword evidence="2" id="KW-1185">Reference proteome</keyword>
<comment type="caution">
    <text evidence="1">The sequence shown here is derived from an EMBL/GenBank/DDBJ whole genome shotgun (WGS) entry which is preliminary data.</text>
</comment>
<sequence length="94" mass="11008">MMYEYMEFADQTLVTHSRVLGEGNSETVQVHFERPKMGGFDSARCELPSYRWLMCDGFTEQETAYFTEFLHHNAHLLFRYARAGGILSSFEQKK</sequence>
<protein>
    <submittedName>
        <fullName evidence="1">Uncharacterized protein</fullName>
    </submittedName>
</protein>
<dbReference type="EMBL" id="JAJEPX010000042">
    <property type="protein sequence ID" value="MCC2177631.1"/>
    <property type="molecule type" value="Genomic_DNA"/>
</dbReference>
<evidence type="ECO:0000313" key="1">
    <source>
        <dbReference type="EMBL" id="MCC2177631.1"/>
    </source>
</evidence>
<gene>
    <name evidence="1" type="ORF">LKD22_10935</name>
</gene>
<dbReference type="GeneID" id="98661272"/>
<dbReference type="Proteomes" id="UP001298753">
    <property type="component" value="Unassembled WGS sequence"/>
</dbReference>
<organism evidence="1 2">
    <name type="scientific">Agathobaculum butyriciproducens</name>
    <dbReference type="NCBI Taxonomy" id="1628085"/>
    <lineage>
        <taxon>Bacteria</taxon>
        <taxon>Bacillati</taxon>
        <taxon>Bacillota</taxon>
        <taxon>Clostridia</taxon>
        <taxon>Eubacteriales</taxon>
        <taxon>Butyricicoccaceae</taxon>
        <taxon>Agathobaculum</taxon>
    </lineage>
</organism>
<accession>A0AAW4W324</accession>
<dbReference type="RefSeq" id="WP_227601095.1">
    <property type="nucleotide sequence ID" value="NZ_JAJEPX010000042.1"/>
</dbReference>
<dbReference type="AlphaFoldDB" id="A0AAW4W324"/>
<name>A0AAW4W324_9FIRM</name>
<evidence type="ECO:0000313" key="2">
    <source>
        <dbReference type="Proteomes" id="UP001298753"/>
    </source>
</evidence>
<reference evidence="1 2" key="1">
    <citation type="submission" date="2021-10" db="EMBL/GenBank/DDBJ databases">
        <title>Anaerobic single-cell dispensing facilitates the cultivation of human gut bacteria.</title>
        <authorList>
            <person name="Afrizal A."/>
        </authorList>
    </citation>
    <scope>NUCLEOTIDE SEQUENCE [LARGE SCALE GENOMIC DNA]</scope>
    <source>
        <strain evidence="1 2">CLA-AA-H270</strain>
    </source>
</reference>
<proteinExistence type="predicted"/>